<dbReference type="SUPFAM" id="SSF103473">
    <property type="entry name" value="MFS general substrate transporter"/>
    <property type="match status" value="1"/>
</dbReference>
<dbReference type="PANTHER" id="PTHR23502">
    <property type="entry name" value="MAJOR FACILITATOR SUPERFAMILY"/>
    <property type="match status" value="1"/>
</dbReference>
<dbReference type="GO" id="GO:0022857">
    <property type="term" value="F:transmembrane transporter activity"/>
    <property type="evidence" value="ECO:0007669"/>
    <property type="project" value="InterPro"/>
</dbReference>
<sequence length="450" mass="49593">MEERPKCGLHFLDVHHFPIHVFGLCASHSRPDERFKATYSYLSSFVLSIYVLGYAIGPLLISPLSELFGRVPLYHFCKMLFSISTLLCGTIYSLCTLAGVRLFAGMGGSSVFALAPSSVADMFPAEKRGAIIALIAIPVGYTLGPSFSPTAGSYINAAWGWRCIFYITGGIELITTSLNSAGVSEAYEPVLLRRKDTRLRRQKRAKDSPTRSRFDFDANTSRWKALGAAMLMPLRILIFSKTILLTSGLTAIGYGWMYILYTTLPGTFLTAYAWESKTIGLAYLGTALGALTGMIAGTKTSYAVINKRNLRGDSRLENRLLPVCFFWPLVSGDLVLYARIAQNRVHWAVLLLGTCIFGAGAMSAIMSPSFFTGTYIIDAYPAHSASGIAASTLLRSILGGLAPLFSNKMYERLDVGWKFTLLAFVALVVAPVPWFVYRFDERWRKNERIG</sequence>
<evidence type="ECO:0000256" key="5">
    <source>
        <dbReference type="ARBA" id="ARBA00023136"/>
    </source>
</evidence>
<gene>
    <name evidence="8" type="ORF">M421DRAFT_399275</name>
</gene>
<protein>
    <submittedName>
        <fullName evidence="8">MFS general substrate transporter</fullName>
    </submittedName>
</protein>
<feature type="domain" description="Major facilitator superfamily (MFS) profile" evidence="7">
    <location>
        <begin position="1"/>
        <end position="441"/>
    </location>
</feature>
<evidence type="ECO:0000256" key="3">
    <source>
        <dbReference type="ARBA" id="ARBA00022692"/>
    </source>
</evidence>
<comment type="similarity">
    <text evidence="2">Belongs to the major facilitator superfamily.</text>
</comment>
<dbReference type="Pfam" id="PF07690">
    <property type="entry name" value="MFS_1"/>
    <property type="match status" value="1"/>
</dbReference>
<evidence type="ECO:0000256" key="2">
    <source>
        <dbReference type="ARBA" id="ARBA00008335"/>
    </source>
</evidence>
<accession>A0A6A5RYE0</accession>
<dbReference type="OrthoDB" id="5296287at2759"/>
<dbReference type="Gene3D" id="1.20.1250.20">
    <property type="entry name" value="MFS general substrate transporter like domains"/>
    <property type="match status" value="1"/>
</dbReference>
<keyword evidence="4 6" id="KW-1133">Transmembrane helix</keyword>
<dbReference type="EMBL" id="ML978958">
    <property type="protein sequence ID" value="KAF1932862.1"/>
    <property type="molecule type" value="Genomic_DNA"/>
</dbReference>
<evidence type="ECO:0000259" key="7">
    <source>
        <dbReference type="PROSITE" id="PS50850"/>
    </source>
</evidence>
<dbReference type="RefSeq" id="XP_033453110.1">
    <property type="nucleotide sequence ID" value="XM_033590181.1"/>
</dbReference>
<feature type="transmembrane region" description="Helical" evidence="6">
    <location>
        <begin position="279"/>
        <end position="298"/>
    </location>
</feature>
<proteinExistence type="inferred from homology"/>
<dbReference type="InterPro" id="IPR011701">
    <property type="entry name" value="MFS"/>
</dbReference>
<dbReference type="AlphaFoldDB" id="A0A6A5RYE0"/>
<dbReference type="Proteomes" id="UP000800082">
    <property type="component" value="Unassembled WGS sequence"/>
</dbReference>
<evidence type="ECO:0000256" key="1">
    <source>
        <dbReference type="ARBA" id="ARBA00004141"/>
    </source>
</evidence>
<keyword evidence="5 6" id="KW-0472">Membrane</keyword>
<dbReference type="GO" id="GO:0016020">
    <property type="term" value="C:membrane"/>
    <property type="evidence" value="ECO:0007669"/>
    <property type="project" value="UniProtKB-SubCell"/>
</dbReference>
<evidence type="ECO:0000256" key="6">
    <source>
        <dbReference type="SAM" id="Phobius"/>
    </source>
</evidence>
<dbReference type="InterPro" id="IPR020846">
    <property type="entry name" value="MFS_dom"/>
</dbReference>
<feature type="transmembrane region" description="Helical" evidence="6">
    <location>
        <begin position="81"/>
        <end position="104"/>
    </location>
</feature>
<feature type="non-terminal residue" evidence="8">
    <location>
        <position position="450"/>
    </location>
</feature>
<reference evidence="8" key="1">
    <citation type="journal article" date="2020" name="Stud. Mycol.">
        <title>101 Dothideomycetes genomes: a test case for predicting lifestyles and emergence of pathogens.</title>
        <authorList>
            <person name="Haridas S."/>
            <person name="Albert R."/>
            <person name="Binder M."/>
            <person name="Bloem J."/>
            <person name="Labutti K."/>
            <person name="Salamov A."/>
            <person name="Andreopoulos B."/>
            <person name="Baker S."/>
            <person name="Barry K."/>
            <person name="Bills G."/>
            <person name="Bluhm B."/>
            <person name="Cannon C."/>
            <person name="Castanera R."/>
            <person name="Culley D."/>
            <person name="Daum C."/>
            <person name="Ezra D."/>
            <person name="Gonzalez J."/>
            <person name="Henrissat B."/>
            <person name="Kuo A."/>
            <person name="Liang C."/>
            <person name="Lipzen A."/>
            <person name="Lutzoni F."/>
            <person name="Magnuson J."/>
            <person name="Mondo S."/>
            <person name="Nolan M."/>
            <person name="Ohm R."/>
            <person name="Pangilinan J."/>
            <person name="Park H.-J."/>
            <person name="Ramirez L."/>
            <person name="Alfaro M."/>
            <person name="Sun H."/>
            <person name="Tritt A."/>
            <person name="Yoshinaga Y."/>
            <person name="Zwiers L.-H."/>
            <person name="Turgeon B."/>
            <person name="Goodwin S."/>
            <person name="Spatafora J."/>
            <person name="Crous P."/>
            <person name="Grigoriev I."/>
        </authorList>
    </citation>
    <scope>NUCLEOTIDE SEQUENCE</scope>
    <source>
        <strain evidence="8">CBS 183.55</strain>
    </source>
</reference>
<feature type="transmembrane region" description="Helical" evidence="6">
    <location>
        <begin position="39"/>
        <end position="61"/>
    </location>
</feature>
<evidence type="ECO:0000256" key="4">
    <source>
        <dbReference type="ARBA" id="ARBA00022989"/>
    </source>
</evidence>
<keyword evidence="3 6" id="KW-0812">Transmembrane</keyword>
<dbReference type="GeneID" id="54347842"/>
<name>A0A6A5RYE0_9PLEO</name>
<feature type="transmembrane region" description="Helical" evidence="6">
    <location>
        <begin position="417"/>
        <end position="437"/>
    </location>
</feature>
<feature type="transmembrane region" description="Helical" evidence="6">
    <location>
        <begin position="236"/>
        <end position="259"/>
    </location>
</feature>
<evidence type="ECO:0000313" key="8">
    <source>
        <dbReference type="EMBL" id="KAF1932862.1"/>
    </source>
</evidence>
<evidence type="ECO:0000313" key="9">
    <source>
        <dbReference type="Proteomes" id="UP000800082"/>
    </source>
</evidence>
<dbReference type="InterPro" id="IPR036259">
    <property type="entry name" value="MFS_trans_sf"/>
</dbReference>
<dbReference type="PROSITE" id="PS50850">
    <property type="entry name" value="MFS"/>
    <property type="match status" value="1"/>
</dbReference>
<dbReference type="PANTHER" id="PTHR23502:SF68">
    <property type="entry name" value="MULTIDRUG TRANSPORTER, PUTATIVE (AFU_ORTHOLOGUE AFUA_3G01120)-RELATED"/>
    <property type="match status" value="1"/>
</dbReference>
<comment type="subcellular location">
    <subcellularLocation>
        <location evidence="1">Membrane</location>
        <topology evidence="1">Multi-pass membrane protein</topology>
    </subcellularLocation>
</comment>
<feature type="transmembrane region" description="Helical" evidence="6">
    <location>
        <begin position="346"/>
        <end position="366"/>
    </location>
</feature>
<organism evidence="8 9">
    <name type="scientific">Didymella exigua CBS 183.55</name>
    <dbReference type="NCBI Taxonomy" id="1150837"/>
    <lineage>
        <taxon>Eukaryota</taxon>
        <taxon>Fungi</taxon>
        <taxon>Dikarya</taxon>
        <taxon>Ascomycota</taxon>
        <taxon>Pezizomycotina</taxon>
        <taxon>Dothideomycetes</taxon>
        <taxon>Pleosporomycetidae</taxon>
        <taxon>Pleosporales</taxon>
        <taxon>Pleosporineae</taxon>
        <taxon>Didymellaceae</taxon>
        <taxon>Didymella</taxon>
    </lineage>
</organism>
<keyword evidence="9" id="KW-1185">Reference proteome</keyword>